<dbReference type="RefSeq" id="WP_119777734.1">
    <property type="nucleotide sequence ID" value="NZ_QYUK01000011.1"/>
</dbReference>
<dbReference type="InterPro" id="IPR000653">
    <property type="entry name" value="DegT/StrS_aminotransferase"/>
</dbReference>
<keyword evidence="5" id="KW-1185">Reference proteome</keyword>
<dbReference type="NCBIfam" id="TIGR04181">
    <property type="entry name" value="NHT_00031"/>
    <property type="match status" value="1"/>
</dbReference>
<dbReference type="Gene3D" id="3.40.640.10">
    <property type="entry name" value="Type I PLP-dependent aspartate aminotransferase-like (Major domain)"/>
    <property type="match status" value="1"/>
</dbReference>
<dbReference type="InterPro" id="IPR015424">
    <property type="entry name" value="PyrdxlP-dep_Trfase"/>
</dbReference>
<dbReference type="InterPro" id="IPR015421">
    <property type="entry name" value="PyrdxlP-dep_Trfase_major"/>
</dbReference>
<name>A0A418WAP2_9PROT</name>
<dbReference type="Proteomes" id="UP000284605">
    <property type="component" value="Unassembled WGS sequence"/>
</dbReference>
<dbReference type="GO" id="GO:0030170">
    <property type="term" value="F:pyridoxal phosphate binding"/>
    <property type="evidence" value="ECO:0007669"/>
    <property type="project" value="TreeGrafter"/>
</dbReference>
<protein>
    <submittedName>
        <fullName evidence="4">LegC family aminotransferase</fullName>
    </submittedName>
</protein>
<dbReference type="PANTHER" id="PTHR30244">
    <property type="entry name" value="TRANSAMINASE"/>
    <property type="match status" value="1"/>
</dbReference>
<reference evidence="4 5" key="1">
    <citation type="submission" date="2018-09" db="EMBL/GenBank/DDBJ databases">
        <authorList>
            <person name="Zhu H."/>
        </authorList>
    </citation>
    <scope>NUCLEOTIDE SEQUENCE [LARGE SCALE GENOMIC DNA]</scope>
    <source>
        <strain evidence="4 5">K1W22B-8</strain>
    </source>
</reference>
<accession>A0A418WAP2</accession>
<dbReference type="EMBL" id="QYUK01000011">
    <property type="protein sequence ID" value="RJF87090.1"/>
    <property type="molecule type" value="Genomic_DNA"/>
</dbReference>
<dbReference type="GO" id="GO:0008483">
    <property type="term" value="F:transaminase activity"/>
    <property type="evidence" value="ECO:0007669"/>
    <property type="project" value="UniProtKB-KW"/>
</dbReference>
<comment type="caution">
    <text evidence="4">The sequence shown here is derived from an EMBL/GenBank/DDBJ whole genome shotgun (WGS) entry which is preliminary data.</text>
</comment>
<organism evidence="4 5">
    <name type="scientific">Oleomonas cavernae</name>
    <dbReference type="NCBI Taxonomy" id="2320859"/>
    <lineage>
        <taxon>Bacteria</taxon>
        <taxon>Pseudomonadati</taxon>
        <taxon>Pseudomonadota</taxon>
        <taxon>Alphaproteobacteria</taxon>
        <taxon>Acetobacterales</taxon>
        <taxon>Acetobacteraceae</taxon>
        <taxon>Oleomonas</taxon>
    </lineage>
</organism>
<dbReference type="PIRSF" id="PIRSF000390">
    <property type="entry name" value="PLP_StrS"/>
    <property type="match status" value="1"/>
</dbReference>
<dbReference type="Pfam" id="PF01041">
    <property type="entry name" value="DegT_DnrJ_EryC1"/>
    <property type="match status" value="1"/>
</dbReference>
<dbReference type="InterPro" id="IPR026385">
    <property type="entry name" value="LegC-like"/>
</dbReference>
<sequence>MHPLSDRLRRIIRDDLCLEGQVPLHTPVFRGREWDYVKDCLDTGWVSSVGAYVDRFEAAMAARAGTRFAVATVNGTAALHASLHALGVGPGDLVVCPTLTFVASANAIAYCGATPLLADSEPTTLGLDAAALDDFLRTRAVRRPDGLFLEGRRIAAVLPVHIFGHAADLTALAELCLRWDLPMVEDASEALGTLHRGRPCGGVGRIGTFSFNGNKIVTTGGGGMIVTDDEALARRLKHLTTTARVKHDWQFLHDEVGFNYRLPNLNAALGLAQVEALDELITAKRRVAAWYRRALAGLDGVTFLDEPQGDRSIFWLNAALVEDQAARDAVLAQSNAMGIDTRPAWVPMHELPAFNAAPRTGSLSVALDIIARLVNLPSSAWLADHLPVANDLLTLSSV</sequence>
<evidence type="ECO:0000313" key="4">
    <source>
        <dbReference type="EMBL" id="RJF87090.1"/>
    </source>
</evidence>
<dbReference type="CDD" id="cd00616">
    <property type="entry name" value="AHBA_syn"/>
    <property type="match status" value="1"/>
</dbReference>
<dbReference type="Gene3D" id="3.90.1150.10">
    <property type="entry name" value="Aspartate Aminotransferase, domain 1"/>
    <property type="match status" value="1"/>
</dbReference>
<feature type="active site" description="Proton acceptor" evidence="1">
    <location>
        <position position="215"/>
    </location>
</feature>
<keyword evidence="4" id="KW-0808">Transferase</keyword>
<dbReference type="PANTHER" id="PTHR30244:SF30">
    <property type="entry name" value="BLR5990 PROTEIN"/>
    <property type="match status" value="1"/>
</dbReference>
<gene>
    <name evidence="4" type="ORF">D3874_08680</name>
</gene>
<dbReference type="OrthoDB" id="9768668at2"/>
<dbReference type="AlphaFoldDB" id="A0A418WAP2"/>
<comment type="similarity">
    <text evidence="3">Belongs to the DegT/DnrJ/EryC1 family.</text>
</comment>
<dbReference type="SUPFAM" id="SSF53383">
    <property type="entry name" value="PLP-dependent transferases"/>
    <property type="match status" value="1"/>
</dbReference>
<evidence type="ECO:0000256" key="1">
    <source>
        <dbReference type="PIRSR" id="PIRSR000390-1"/>
    </source>
</evidence>
<feature type="modified residue" description="N6-(pyridoxal phosphate)lysine" evidence="2">
    <location>
        <position position="215"/>
    </location>
</feature>
<evidence type="ECO:0000256" key="2">
    <source>
        <dbReference type="PIRSR" id="PIRSR000390-2"/>
    </source>
</evidence>
<evidence type="ECO:0000256" key="3">
    <source>
        <dbReference type="RuleBase" id="RU004508"/>
    </source>
</evidence>
<proteinExistence type="inferred from homology"/>
<dbReference type="InterPro" id="IPR015422">
    <property type="entry name" value="PyrdxlP-dep_Trfase_small"/>
</dbReference>
<keyword evidence="2 3" id="KW-0663">Pyridoxal phosphate</keyword>
<keyword evidence="4" id="KW-0032">Aminotransferase</keyword>
<dbReference type="GO" id="GO:0000271">
    <property type="term" value="P:polysaccharide biosynthetic process"/>
    <property type="evidence" value="ECO:0007669"/>
    <property type="project" value="TreeGrafter"/>
</dbReference>
<evidence type="ECO:0000313" key="5">
    <source>
        <dbReference type="Proteomes" id="UP000284605"/>
    </source>
</evidence>